<dbReference type="Pfam" id="PF04784">
    <property type="entry name" value="DUF547"/>
    <property type="match status" value="1"/>
</dbReference>
<evidence type="ECO:0000256" key="1">
    <source>
        <dbReference type="SAM" id="SignalP"/>
    </source>
</evidence>
<dbReference type="EMBL" id="JAQOSQ010000006">
    <property type="protein sequence ID" value="MDJ1183216.1"/>
    <property type="molecule type" value="Genomic_DNA"/>
</dbReference>
<protein>
    <submittedName>
        <fullName evidence="3">DUF547 domain-containing protein</fullName>
    </submittedName>
</protein>
<gene>
    <name evidence="3" type="ORF">PMH09_08405</name>
</gene>
<evidence type="ECO:0000313" key="4">
    <source>
        <dbReference type="Proteomes" id="UP001232992"/>
    </source>
</evidence>
<feature type="signal peptide" evidence="1">
    <location>
        <begin position="1"/>
        <end position="24"/>
    </location>
</feature>
<sequence>MAMKLKHSFLLVALPSLLVLGSCAGSPSSTTNSAQPTSEVAQNNTAGVEFSNETYAGVLSSYVNAQGLVNYSELQTNRAALDRYNAALGNVSTSTYESWSEAEQIAFWTNAYNSLTLQSIIDQNPLKKSIRDISGVWKGRKFPIVETNKTLDNIEHKTLRVDFDEPRIHMALVCAAISCPILRNEPYTGDRLDEQLDDQTRIFLGSSQGLKIDRQANEVHLSSIFKWFGEDWENKYGAGTDDKFAGNSKERAVLNFVSQYVSAEDRDYLIAGDYKVKYLNYDWSLNKQS</sequence>
<dbReference type="PANTHER" id="PTHR46361">
    <property type="entry name" value="ELECTRON CARRIER/ PROTEIN DISULFIDE OXIDOREDUCTASE"/>
    <property type="match status" value="1"/>
</dbReference>
<feature type="chain" id="PRO_5045093953" evidence="1">
    <location>
        <begin position="25"/>
        <end position="289"/>
    </location>
</feature>
<organism evidence="3 4">
    <name type="scientific">Roseofilum casamattae BLCC-M143</name>
    <dbReference type="NCBI Taxonomy" id="3022442"/>
    <lineage>
        <taxon>Bacteria</taxon>
        <taxon>Bacillati</taxon>
        <taxon>Cyanobacteriota</taxon>
        <taxon>Cyanophyceae</taxon>
        <taxon>Desertifilales</taxon>
        <taxon>Desertifilaceae</taxon>
        <taxon>Roseofilum</taxon>
        <taxon>Roseofilum casamattae</taxon>
    </lineage>
</organism>
<evidence type="ECO:0000313" key="3">
    <source>
        <dbReference type="EMBL" id="MDJ1183216.1"/>
    </source>
</evidence>
<name>A0ABT7BXL8_9CYAN</name>
<keyword evidence="4" id="KW-1185">Reference proteome</keyword>
<dbReference type="Proteomes" id="UP001232992">
    <property type="component" value="Unassembled WGS sequence"/>
</dbReference>
<comment type="caution">
    <text evidence="3">The sequence shown here is derived from an EMBL/GenBank/DDBJ whole genome shotgun (WGS) entry which is preliminary data.</text>
</comment>
<proteinExistence type="predicted"/>
<accession>A0ABT7BXL8</accession>
<keyword evidence="1" id="KW-0732">Signal</keyword>
<dbReference type="PROSITE" id="PS51257">
    <property type="entry name" value="PROKAR_LIPOPROTEIN"/>
    <property type="match status" value="1"/>
</dbReference>
<reference evidence="3 4" key="1">
    <citation type="submission" date="2023-01" db="EMBL/GenBank/DDBJ databases">
        <title>Novel diversity within Roseofilum (Cyanobacteria; Desertifilaceae) from marine benthic mats with descriptions of four novel species.</title>
        <authorList>
            <person name="Wang Y."/>
            <person name="Berthold D.E."/>
            <person name="Hu J."/>
            <person name="Lefler F.W."/>
            <person name="Laughinghouse H.D. IV."/>
        </authorList>
    </citation>
    <scope>NUCLEOTIDE SEQUENCE [LARGE SCALE GENOMIC DNA]</scope>
    <source>
        <strain evidence="3 4">BLCC-M143</strain>
    </source>
</reference>
<dbReference type="PANTHER" id="PTHR46361:SF3">
    <property type="entry name" value="ELECTRON CARRIER_ PROTEIN DISULFIDE OXIDOREDUCTASE"/>
    <property type="match status" value="1"/>
</dbReference>
<feature type="domain" description="DUF547" evidence="2">
    <location>
        <begin position="97"/>
        <end position="204"/>
    </location>
</feature>
<dbReference type="InterPro" id="IPR006869">
    <property type="entry name" value="DUF547"/>
</dbReference>
<evidence type="ECO:0000259" key="2">
    <source>
        <dbReference type="Pfam" id="PF04784"/>
    </source>
</evidence>